<dbReference type="CDD" id="cd04163">
    <property type="entry name" value="Era"/>
    <property type="match status" value="1"/>
</dbReference>
<dbReference type="AlphaFoldDB" id="H5SF66"/>
<dbReference type="SUPFAM" id="SSF52540">
    <property type="entry name" value="P-loop containing nucleoside triphosphate hydrolases"/>
    <property type="match status" value="1"/>
</dbReference>
<protein>
    <recommendedName>
        <fullName evidence="2 6">GTPase Era</fullName>
    </recommendedName>
</protein>
<evidence type="ECO:0000256" key="2">
    <source>
        <dbReference type="ARBA" id="ARBA00020484"/>
    </source>
</evidence>
<dbReference type="NCBIfam" id="TIGR00436">
    <property type="entry name" value="era"/>
    <property type="match status" value="1"/>
</dbReference>
<evidence type="ECO:0000256" key="7">
    <source>
        <dbReference type="PROSITE-ProRule" id="PRU01050"/>
    </source>
</evidence>
<evidence type="ECO:0000256" key="6">
    <source>
        <dbReference type="HAMAP-Rule" id="MF_00367"/>
    </source>
</evidence>
<dbReference type="InterPro" id="IPR006073">
    <property type="entry name" value="GTP-bd"/>
</dbReference>
<feature type="region of interest" description="G3" evidence="7">
    <location>
        <begin position="59"/>
        <end position="62"/>
    </location>
</feature>
<feature type="region of interest" description="G1" evidence="7">
    <location>
        <begin position="12"/>
        <end position="19"/>
    </location>
</feature>
<dbReference type="InterPro" id="IPR015946">
    <property type="entry name" value="KH_dom-like_a/b"/>
</dbReference>
<feature type="domain" description="Era-type G" evidence="10">
    <location>
        <begin position="4"/>
        <end position="171"/>
    </location>
</feature>
<evidence type="ECO:0000313" key="11">
    <source>
        <dbReference type="EMBL" id="BAL54802.1"/>
    </source>
</evidence>
<dbReference type="SUPFAM" id="SSF54814">
    <property type="entry name" value="Prokaryotic type KH domain (KH-domain type II)"/>
    <property type="match status" value="1"/>
</dbReference>
<proteinExistence type="inferred from homology"/>
<dbReference type="Pfam" id="PF07650">
    <property type="entry name" value="KH_2"/>
    <property type="match status" value="1"/>
</dbReference>
<feature type="binding site" evidence="6">
    <location>
        <begin position="121"/>
        <end position="124"/>
    </location>
    <ligand>
        <name>GTP</name>
        <dbReference type="ChEBI" id="CHEBI:37565"/>
    </ligand>
</feature>
<evidence type="ECO:0000256" key="1">
    <source>
        <dbReference type="ARBA" id="ARBA00007921"/>
    </source>
</evidence>
<dbReference type="HAMAP" id="MF_00367">
    <property type="entry name" value="GTPase_Era"/>
    <property type="match status" value="1"/>
</dbReference>
<dbReference type="PROSITE" id="PS50823">
    <property type="entry name" value="KH_TYPE_2"/>
    <property type="match status" value="1"/>
</dbReference>
<dbReference type="GO" id="GO:0043024">
    <property type="term" value="F:ribosomal small subunit binding"/>
    <property type="evidence" value="ECO:0007669"/>
    <property type="project" value="TreeGrafter"/>
</dbReference>
<dbReference type="GO" id="GO:0005829">
    <property type="term" value="C:cytosol"/>
    <property type="evidence" value="ECO:0007669"/>
    <property type="project" value="TreeGrafter"/>
</dbReference>
<accession>H5SF66</accession>
<keyword evidence="6" id="KW-0963">Cytoplasm</keyword>
<comment type="subunit">
    <text evidence="6">Monomer.</text>
</comment>
<keyword evidence="3 6" id="KW-0547">Nucleotide-binding</keyword>
<keyword evidence="6" id="KW-0472">Membrane</keyword>
<dbReference type="Gene3D" id="3.30.300.20">
    <property type="match status" value="1"/>
</dbReference>
<dbReference type="InterPro" id="IPR009019">
    <property type="entry name" value="KH_sf_prok-type"/>
</dbReference>
<evidence type="ECO:0000256" key="5">
    <source>
        <dbReference type="ARBA" id="ARBA00023134"/>
    </source>
</evidence>
<dbReference type="PROSITE" id="PS51713">
    <property type="entry name" value="G_ERA"/>
    <property type="match status" value="1"/>
</dbReference>
<feature type="region of interest" description="G5" evidence="7">
    <location>
        <begin position="150"/>
        <end position="152"/>
    </location>
</feature>
<evidence type="ECO:0000256" key="4">
    <source>
        <dbReference type="ARBA" id="ARBA00022884"/>
    </source>
</evidence>
<dbReference type="GO" id="GO:0000028">
    <property type="term" value="P:ribosomal small subunit assembly"/>
    <property type="evidence" value="ECO:0007669"/>
    <property type="project" value="TreeGrafter"/>
</dbReference>
<dbReference type="PANTHER" id="PTHR42698">
    <property type="entry name" value="GTPASE ERA"/>
    <property type="match status" value="1"/>
</dbReference>
<keyword evidence="6" id="KW-0690">Ribosome biogenesis</keyword>
<organism evidence="11">
    <name type="scientific">uncultured Acetothermia bacterium</name>
    <dbReference type="NCBI Taxonomy" id="236499"/>
    <lineage>
        <taxon>Bacteria</taxon>
        <taxon>Candidatus Bipolaricaulota</taxon>
        <taxon>environmental samples</taxon>
    </lineage>
</organism>
<feature type="binding site" evidence="6">
    <location>
        <begin position="12"/>
        <end position="19"/>
    </location>
    <ligand>
        <name>GTP</name>
        <dbReference type="ChEBI" id="CHEBI:37565"/>
    </ligand>
</feature>
<dbReference type="GO" id="GO:0005886">
    <property type="term" value="C:plasma membrane"/>
    <property type="evidence" value="ECO:0007669"/>
    <property type="project" value="UniProtKB-SubCell"/>
</dbReference>
<evidence type="ECO:0000256" key="3">
    <source>
        <dbReference type="ARBA" id="ARBA00022741"/>
    </source>
</evidence>
<evidence type="ECO:0000259" key="10">
    <source>
        <dbReference type="PROSITE" id="PS51713"/>
    </source>
</evidence>
<dbReference type="InterPro" id="IPR030388">
    <property type="entry name" value="G_ERA_dom"/>
</dbReference>
<feature type="binding site" evidence="6">
    <location>
        <begin position="59"/>
        <end position="63"/>
    </location>
    <ligand>
        <name>GTP</name>
        <dbReference type="ChEBI" id="CHEBI:37565"/>
    </ligand>
</feature>
<gene>
    <name evidence="6" type="primary">era</name>
    <name evidence="11" type="ORF">HGMM_F20D08C23</name>
</gene>
<feature type="region of interest" description="G4" evidence="7">
    <location>
        <begin position="121"/>
        <end position="124"/>
    </location>
</feature>
<keyword evidence="6" id="KW-1003">Cell membrane</keyword>
<comment type="function">
    <text evidence="6">An essential GTPase that binds both GDP and GTP, with rapid nucleotide exchange. Plays a role in 16S rRNA processing and 30S ribosomal subunit biogenesis and possibly also in cell cycle regulation and energy metabolism.</text>
</comment>
<feature type="domain" description="KH type-2" evidence="9">
    <location>
        <begin position="194"/>
        <end position="280"/>
    </location>
</feature>
<dbReference type="PANTHER" id="PTHR42698:SF1">
    <property type="entry name" value="GTPASE ERA, MITOCHONDRIAL"/>
    <property type="match status" value="1"/>
</dbReference>
<keyword evidence="5 6" id="KW-0342">GTP-binding</keyword>
<keyword evidence="4 6" id="KW-0694">RNA-binding</keyword>
<comment type="similarity">
    <text evidence="1 6 7 8">Belongs to the TRAFAC class TrmE-Era-EngA-EngB-Septin-like GTPase superfamily. Era GTPase family.</text>
</comment>
<keyword evidence="6" id="KW-0699">rRNA-binding</keyword>
<reference evidence="11" key="1">
    <citation type="journal article" date="2005" name="Environ. Microbiol.">
        <title>Genetic and functional properties of uncultivated thermophilic crenarchaeotes from a subsurface gold mine as revealed by analysis of genome fragments.</title>
        <authorList>
            <person name="Nunoura T."/>
            <person name="Hirayama H."/>
            <person name="Takami H."/>
            <person name="Oida H."/>
            <person name="Nishi S."/>
            <person name="Shimamura S."/>
            <person name="Suzuki Y."/>
            <person name="Inagaki F."/>
            <person name="Takai K."/>
            <person name="Nealson K.H."/>
            <person name="Horikoshi K."/>
        </authorList>
    </citation>
    <scope>NUCLEOTIDE SEQUENCE</scope>
</reference>
<dbReference type="Gene3D" id="3.40.50.300">
    <property type="entry name" value="P-loop containing nucleotide triphosphate hydrolases"/>
    <property type="match status" value="1"/>
</dbReference>
<evidence type="ECO:0000259" key="9">
    <source>
        <dbReference type="PROSITE" id="PS50823"/>
    </source>
</evidence>
<dbReference type="NCBIfam" id="NF000908">
    <property type="entry name" value="PRK00089.1"/>
    <property type="match status" value="1"/>
</dbReference>
<dbReference type="InterPro" id="IPR005662">
    <property type="entry name" value="GTPase_Era-like"/>
</dbReference>
<dbReference type="NCBIfam" id="TIGR00231">
    <property type="entry name" value="small_GTP"/>
    <property type="match status" value="1"/>
</dbReference>
<comment type="subcellular location">
    <subcellularLocation>
        <location evidence="6">Cytoplasm</location>
    </subcellularLocation>
    <subcellularLocation>
        <location evidence="6">Cell membrane</location>
        <topology evidence="6">Peripheral membrane protein</topology>
    </subcellularLocation>
</comment>
<dbReference type="InterPro" id="IPR027417">
    <property type="entry name" value="P-loop_NTPase"/>
</dbReference>
<dbReference type="GO" id="GO:0005525">
    <property type="term" value="F:GTP binding"/>
    <property type="evidence" value="ECO:0007669"/>
    <property type="project" value="UniProtKB-UniRule"/>
</dbReference>
<feature type="region of interest" description="G2" evidence="7">
    <location>
        <begin position="38"/>
        <end position="42"/>
    </location>
</feature>
<dbReference type="InterPro" id="IPR005225">
    <property type="entry name" value="Small_GTP-bd"/>
</dbReference>
<dbReference type="CDD" id="cd22534">
    <property type="entry name" value="KH-II_Era"/>
    <property type="match status" value="1"/>
</dbReference>
<reference evidence="11" key="2">
    <citation type="journal article" date="2012" name="PLoS ONE">
        <title>A Deeply Branching Thermophilic Bacterium with an Ancient Acetyl-CoA Pathway Dominates a Subsurface Ecosystem.</title>
        <authorList>
            <person name="Takami H."/>
            <person name="Noguchi H."/>
            <person name="Takaki Y."/>
            <person name="Uchiyama I."/>
            <person name="Toyoda A."/>
            <person name="Nishi S."/>
            <person name="Chee G.-J."/>
            <person name="Arai W."/>
            <person name="Nunoura T."/>
            <person name="Itoh T."/>
            <person name="Hattori M."/>
            <person name="Takai K."/>
        </authorList>
    </citation>
    <scope>NUCLEOTIDE SEQUENCE</scope>
</reference>
<dbReference type="Pfam" id="PF01926">
    <property type="entry name" value="MMR_HSR1"/>
    <property type="match status" value="1"/>
</dbReference>
<dbReference type="GO" id="GO:0003924">
    <property type="term" value="F:GTPase activity"/>
    <property type="evidence" value="ECO:0007669"/>
    <property type="project" value="UniProtKB-UniRule"/>
</dbReference>
<sequence>MGFKSGFVGVLGQANVGKSTFINALMGKKLLIVSEKRQSTRHRIQCVLTLPGAQIIFVDTPGLHQPVDKLSKYLLKQAYAALDGLDVLVYMTEPWGKLHEYDEKVFDHLKNFTNPIVLLINKIDLASKEQLEATQAAYQQTGLFRTIVPISCTQGANLGIAANTIAELLPEGPKYFADEIQTDRSTEFVIAEFIREKIYQLTHKEIPYSTGVEVVHMQEREGGKLVDVIANIYVARESQKPIIIGNGGRMIKEIGRLARQEIEAFLGKHVYLDLQVKVRPNWNEDEAEIAKLLGREG</sequence>
<name>H5SF66_9BACT</name>
<dbReference type="EMBL" id="AP011700">
    <property type="protein sequence ID" value="BAL54802.1"/>
    <property type="molecule type" value="Genomic_DNA"/>
</dbReference>
<dbReference type="GO" id="GO:0070181">
    <property type="term" value="F:small ribosomal subunit rRNA binding"/>
    <property type="evidence" value="ECO:0007669"/>
    <property type="project" value="UniProtKB-UniRule"/>
</dbReference>
<dbReference type="InterPro" id="IPR004044">
    <property type="entry name" value="KH_dom_type_2"/>
</dbReference>
<evidence type="ECO:0000256" key="8">
    <source>
        <dbReference type="RuleBase" id="RU003761"/>
    </source>
</evidence>